<accession>A0A9D1PAX5</accession>
<proteinExistence type="predicted"/>
<dbReference type="PIRSF" id="PIRSF037227">
    <property type="entry name" value="Aminobenzoyl-glu_utiliz_pB"/>
    <property type="match status" value="1"/>
</dbReference>
<dbReference type="EMBL" id="DXIQ01000013">
    <property type="protein sequence ID" value="HIV37879.1"/>
    <property type="molecule type" value="Genomic_DNA"/>
</dbReference>
<dbReference type="FunFam" id="3.30.70.360:FF:000004">
    <property type="entry name" value="Peptidase M20 domain-containing protein 2"/>
    <property type="match status" value="1"/>
</dbReference>
<evidence type="ECO:0000313" key="1">
    <source>
        <dbReference type="EMBL" id="HIV37879.1"/>
    </source>
</evidence>
<dbReference type="Gene3D" id="3.40.630.10">
    <property type="entry name" value="Zn peptidases"/>
    <property type="match status" value="1"/>
</dbReference>
<dbReference type="PANTHER" id="PTHR30575">
    <property type="entry name" value="PEPTIDASE M20"/>
    <property type="match status" value="1"/>
</dbReference>
<name>A0A9D1PAX5_9FIRM</name>
<reference evidence="1" key="2">
    <citation type="submission" date="2021-04" db="EMBL/GenBank/DDBJ databases">
        <authorList>
            <person name="Gilroy R."/>
        </authorList>
    </citation>
    <scope>NUCLEOTIDE SEQUENCE</scope>
    <source>
        <strain evidence="1">CHK195-9823</strain>
    </source>
</reference>
<dbReference type="SUPFAM" id="SSF53187">
    <property type="entry name" value="Zn-dependent exopeptidases"/>
    <property type="match status" value="1"/>
</dbReference>
<dbReference type="Proteomes" id="UP000886814">
    <property type="component" value="Unassembled WGS sequence"/>
</dbReference>
<gene>
    <name evidence="1" type="ORF">H9747_02595</name>
</gene>
<protein>
    <submittedName>
        <fullName evidence="1">Amidohydrolase</fullName>
    </submittedName>
</protein>
<dbReference type="InterPro" id="IPR017439">
    <property type="entry name" value="Amidohydrolase"/>
</dbReference>
<dbReference type="GO" id="GO:0046657">
    <property type="term" value="P:folic acid catabolic process"/>
    <property type="evidence" value="ECO:0007669"/>
    <property type="project" value="TreeGrafter"/>
</dbReference>
<dbReference type="GO" id="GO:0005737">
    <property type="term" value="C:cytoplasm"/>
    <property type="evidence" value="ECO:0007669"/>
    <property type="project" value="TreeGrafter"/>
</dbReference>
<organism evidence="1 2">
    <name type="scientific">Candidatus Blautia stercorigallinarum</name>
    <dbReference type="NCBI Taxonomy" id="2838501"/>
    <lineage>
        <taxon>Bacteria</taxon>
        <taxon>Bacillati</taxon>
        <taxon>Bacillota</taxon>
        <taxon>Clostridia</taxon>
        <taxon>Lachnospirales</taxon>
        <taxon>Lachnospiraceae</taxon>
        <taxon>Blautia</taxon>
    </lineage>
</organism>
<dbReference type="GO" id="GO:0016805">
    <property type="term" value="F:dipeptidase activity"/>
    <property type="evidence" value="ECO:0007669"/>
    <property type="project" value="TreeGrafter"/>
</dbReference>
<dbReference type="Pfam" id="PF01546">
    <property type="entry name" value="Peptidase_M20"/>
    <property type="match status" value="1"/>
</dbReference>
<dbReference type="GO" id="GO:0071713">
    <property type="term" value="F:para-aminobenzoyl-glutamate hydrolase activity"/>
    <property type="evidence" value="ECO:0007669"/>
    <property type="project" value="TreeGrafter"/>
</dbReference>
<dbReference type="PANTHER" id="PTHR30575:SF0">
    <property type="entry name" value="XAA-ARG DIPEPTIDASE"/>
    <property type="match status" value="1"/>
</dbReference>
<dbReference type="InterPro" id="IPR017145">
    <property type="entry name" value="Aminobenzoyl-glu_utiliz_pB"/>
</dbReference>
<reference evidence="1" key="1">
    <citation type="journal article" date="2021" name="PeerJ">
        <title>Extensive microbial diversity within the chicken gut microbiome revealed by metagenomics and culture.</title>
        <authorList>
            <person name="Gilroy R."/>
            <person name="Ravi A."/>
            <person name="Getino M."/>
            <person name="Pursley I."/>
            <person name="Horton D.L."/>
            <person name="Alikhan N.F."/>
            <person name="Baker D."/>
            <person name="Gharbi K."/>
            <person name="Hall N."/>
            <person name="Watson M."/>
            <person name="Adriaenssens E.M."/>
            <person name="Foster-Nyarko E."/>
            <person name="Jarju S."/>
            <person name="Secka A."/>
            <person name="Antonio M."/>
            <person name="Oren A."/>
            <person name="Chaudhuri R.R."/>
            <person name="La Ragione R."/>
            <person name="Hildebrand F."/>
            <person name="Pallen M.J."/>
        </authorList>
    </citation>
    <scope>NUCLEOTIDE SEQUENCE</scope>
    <source>
        <strain evidence="1">CHK195-9823</strain>
    </source>
</reference>
<sequence>MDISNINYDPLVEKYRDLVTAAADTLWEYAEPAFQEYRSCALLKSILEKQGFTVSVPSSSLPTAFMAQWGSGKPVIGLLGEYDALPGMSQAADIPSPSPLDTPGGHGCGHNLLGCGILAGALFLKDIMEEEKLPGTILYFGCPAEENAAGKAAMIKEGFFKDVDAAFSWHPHYKSGIFNQALANHRVYYTFHGISAHASQSPHLGRSALDACELMNIGVNYLREHMIDEARIHYAYTDAGGTAPNIIPARAQVFYAVRAPRSRDARLLRERVDDIARGAALMTGTKADIETACIYDSILPNPVLDRLVLKYLEKYAPVFTPEERSYAQDFVPFGNLPDAASPIDEIPDLSPTRKTGISTDVGNVSQILPCSAFMVCCHANGSPLHHWTVTAQGKSSMAHRGMFAAGKILSSCVLELLTHPELLTEAKEEFLNAKKDLPV</sequence>
<evidence type="ECO:0000313" key="2">
    <source>
        <dbReference type="Proteomes" id="UP000886814"/>
    </source>
</evidence>
<dbReference type="InterPro" id="IPR036264">
    <property type="entry name" value="Bact_exopeptidase_dim_dom"/>
</dbReference>
<dbReference type="AlphaFoldDB" id="A0A9D1PAX5"/>
<dbReference type="SUPFAM" id="SSF55031">
    <property type="entry name" value="Bacterial exopeptidase dimerisation domain"/>
    <property type="match status" value="1"/>
</dbReference>
<dbReference type="InterPro" id="IPR002933">
    <property type="entry name" value="Peptidase_M20"/>
</dbReference>
<comment type="caution">
    <text evidence="1">The sequence shown here is derived from an EMBL/GenBank/DDBJ whole genome shotgun (WGS) entry which is preliminary data.</text>
</comment>
<dbReference type="Gene3D" id="3.30.70.360">
    <property type="match status" value="1"/>
</dbReference>
<dbReference type="InterPro" id="IPR052030">
    <property type="entry name" value="Peptidase_M20/M20A_hydrolases"/>
</dbReference>
<dbReference type="NCBIfam" id="TIGR01891">
    <property type="entry name" value="amidohydrolases"/>
    <property type="match status" value="1"/>
</dbReference>